<gene>
    <name evidence="3" type="primary">yxaH</name>
    <name evidence="3" type="ORF">GCM10007216_01080</name>
</gene>
<organism evidence="3 4">
    <name type="scientific">Thalassobacillus devorans</name>
    <dbReference type="NCBI Taxonomy" id="279813"/>
    <lineage>
        <taxon>Bacteria</taxon>
        <taxon>Bacillati</taxon>
        <taxon>Bacillota</taxon>
        <taxon>Bacilli</taxon>
        <taxon>Bacillales</taxon>
        <taxon>Bacillaceae</taxon>
        <taxon>Thalassobacillus</taxon>
    </lineage>
</organism>
<feature type="transmembrane region" description="Helical" evidence="1">
    <location>
        <begin position="60"/>
        <end position="80"/>
    </location>
</feature>
<evidence type="ECO:0000313" key="4">
    <source>
        <dbReference type="Proteomes" id="UP000619534"/>
    </source>
</evidence>
<evidence type="ECO:0000313" key="3">
    <source>
        <dbReference type="EMBL" id="GGC74194.1"/>
    </source>
</evidence>
<name>A0ABQ1NLX2_9BACI</name>
<dbReference type="RefSeq" id="WP_181949525.1">
    <property type="nucleotide sequence ID" value="NZ_BMCJ01000001.1"/>
</dbReference>
<reference evidence="4" key="1">
    <citation type="journal article" date="2019" name="Int. J. Syst. Evol. Microbiol.">
        <title>The Global Catalogue of Microorganisms (GCM) 10K type strain sequencing project: providing services to taxonomists for standard genome sequencing and annotation.</title>
        <authorList>
            <consortium name="The Broad Institute Genomics Platform"/>
            <consortium name="The Broad Institute Genome Sequencing Center for Infectious Disease"/>
            <person name="Wu L."/>
            <person name="Ma J."/>
        </authorList>
    </citation>
    <scope>NUCLEOTIDE SEQUENCE [LARGE SCALE GENOMIC DNA]</scope>
    <source>
        <strain evidence="4">CCM 7282</strain>
    </source>
</reference>
<comment type="caution">
    <text evidence="3">The sequence shown here is derived from an EMBL/GenBank/DDBJ whole genome shotgun (WGS) entry which is preliminary data.</text>
</comment>
<dbReference type="InterPro" id="IPR052529">
    <property type="entry name" value="Bact_Transport_Assoc"/>
</dbReference>
<keyword evidence="1" id="KW-1133">Transmembrane helix</keyword>
<feature type="transmembrane region" description="Helical" evidence="1">
    <location>
        <begin position="242"/>
        <end position="259"/>
    </location>
</feature>
<evidence type="ECO:0000259" key="2">
    <source>
        <dbReference type="Pfam" id="PF04235"/>
    </source>
</evidence>
<proteinExistence type="predicted"/>
<keyword evidence="1" id="KW-0472">Membrane</keyword>
<feature type="transmembrane region" description="Helical" evidence="1">
    <location>
        <begin position="344"/>
        <end position="365"/>
    </location>
</feature>
<dbReference type="PANTHER" id="PTHR30590">
    <property type="entry name" value="INNER MEMBRANE PROTEIN"/>
    <property type="match status" value="1"/>
</dbReference>
<evidence type="ECO:0000256" key="1">
    <source>
        <dbReference type="SAM" id="Phobius"/>
    </source>
</evidence>
<feature type="transmembrane region" description="Helical" evidence="1">
    <location>
        <begin position="20"/>
        <end position="40"/>
    </location>
</feature>
<feature type="transmembrane region" description="Helical" evidence="1">
    <location>
        <begin position="319"/>
        <end position="338"/>
    </location>
</feature>
<dbReference type="EMBL" id="BMCJ01000001">
    <property type="protein sequence ID" value="GGC74194.1"/>
    <property type="molecule type" value="Genomic_DNA"/>
</dbReference>
<feature type="transmembrane region" description="Helical" evidence="1">
    <location>
        <begin position="279"/>
        <end position="298"/>
    </location>
</feature>
<feature type="transmembrane region" description="Helical" evidence="1">
    <location>
        <begin position="212"/>
        <end position="230"/>
    </location>
</feature>
<feature type="transmembrane region" description="Helical" evidence="1">
    <location>
        <begin position="145"/>
        <end position="167"/>
    </location>
</feature>
<dbReference type="PANTHER" id="PTHR30590:SF2">
    <property type="entry name" value="INNER MEMBRANE PROTEIN"/>
    <property type="match status" value="1"/>
</dbReference>
<dbReference type="Proteomes" id="UP000619534">
    <property type="component" value="Unassembled WGS sequence"/>
</dbReference>
<feature type="domain" description="DUF418" evidence="2">
    <location>
        <begin position="230"/>
        <end position="384"/>
    </location>
</feature>
<feature type="transmembrane region" description="Helical" evidence="1">
    <location>
        <begin position="123"/>
        <end position="138"/>
    </location>
</feature>
<accession>A0ABQ1NLX2</accession>
<protein>
    <recommendedName>
        <fullName evidence="2">DUF418 domain-containing protein</fullName>
    </recommendedName>
</protein>
<dbReference type="Pfam" id="PF04235">
    <property type="entry name" value="DUF418"/>
    <property type="match status" value="1"/>
</dbReference>
<sequence>MKDIGTPLREAERLEWIDAARGLAIFGIFMVNVPAFNAPYFLYGGEEIYWSSGTSHTIQAIIDIFFQASFYTLFSFLFGFGIEMMRERLVDKGLHAKYVIGRRLGILIGFGLIHAFLIWHGDILLSYGLIGLLLLFFLNRKKKTLLAWGFSMLLIFTILFTFSLYSLGSDYGGWVNDPAIEQAKENYGNGTLYDIWSQNLNDWNYTNAPMNWPFLIMSLLPMFLIGMYIARKKWLHQPKKHKRALVSLWTVTFLLFLVFKAGPYLFGNPAWFQLMQDNIGGSASAVFYVVSVTLLYQSPIGKRWLRGLSYVGKLSLSNYILQSLFAFLLFYSIGFGLYGQVSPLWSVIIVVLFYSVQTIASKWWLQSYRYGPLEWIWRTLTYGKKQPLRRRQEG</sequence>
<dbReference type="InterPro" id="IPR007349">
    <property type="entry name" value="DUF418"/>
</dbReference>
<keyword evidence="4" id="KW-1185">Reference proteome</keyword>
<feature type="transmembrane region" description="Helical" evidence="1">
    <location>
        <begin position="100"/>
        <end position="117"/>
    </location>
</feature>
<keyword evidence="1" id="KW-0812">Transmembrane</keyword>